<proteinExistence type="inferred from homology"/>
<keyword evidence="9" id="KW-1185">Reference proteome</keyword>
<comment type="subcellular location">
    <subcellularLocation>
        <location evidence="1">Membrane</location>
        <topology evidence="1">Multi-pass membrane protein</topology>
    </subcellularLocation>
</comment>
<evidence type="ECO:0000256" key="1">
    <source>
        <dbReference type="ARBA" id="ARBA00004141"/>
    </source>
</evidence>
<feature type="transmembrane region" description="Helical" evidence="7">
    <location>
        <begin position="178"/>
        <end position="199"/>
    </location>
</feature>
<comment type="caution">
    <text evidence="8">The sequence shown here is derived from an EMBL/GenBank/DDBJ whole genome shotgun (WGS) entry which is preliminary data.</text>
</comment>
<evidence type="ECO:0000256" key="7">
    <source>
        <dbReference type="SAM" id="Phobius"/>
    </source>
</evidence>
<evidence type="ECO:0000256" key="2">
    <source>
        <dbReference type="ARBA" id="ARBA00010199"/>
    </source>
</evidence>
<dbReference type="EMBL" id="JALLPB020000086">
    <property type="protein sequence ID" value="KAL3821750.1"/>
    <property type="molecule type" value="Genomic_DNA"/>
</dbReference>
<organism evidence="8 9">
    <name type="scientific">Cyclostephanos tholiformis</name>
    <dbReference type="NCBI Taxonomy" id="382380"/>
    <lineage>
        <taxon>Eukaryota</taxon>
        <taxon>Sar</taxon>
        <taxon>Stramenopiles</taxon>
        <taxon>Ochrophyta</taxon>
        <taxon>Bacillariophyta</taxon>
        <taxon>Coscinodiscophyceae</taxon>
        <taxon>Thalassiosirophycidae</taxon>
        <taxon>Stephanodiscales</taxon>
        <taxon>Stephanodiscaceae</taxon>
        <taxon>Cyclostephanos</taxon>
    </lineage>
</organism>
<reference evidence="8 9" key="1">
    <citation type="submission" date="2024-10" db="EMBL/GenBank/DDBJ databases">
        <title>Updated reference genomes for cyclostephanoid diatoms.</title>
        <authorList>
            <person name="Roberts W.R."/>
            <person name="Alverson A.J."/>
        </authorList>
    </citation>
    <scope>NUCLEOTIDE SEQUENCE [LARGE SCALE GENOMIC DNA]</scope>
    <source>
        <strain evidence="8 9">AJA228-03</strain>
    </source>
</reference>
<dbReference type="Proteomes" id="UP001530377">
    <property type="component" value="Unassembled WGS sequence"/>
</dbReference>
<evidence type="ECO:0000256" key="3">
    <source>
        <dbReference type="ARBA" id="ARBA00022692"/>
    </source>
</evidence>
<evidence type="ECO:0000256" key="4">
    <source>
        <dbReference type="ARBA" id="ARBA00022989"/>
    </source>
</evidence>
<feature type="transmembrane region" description="Helical" evidence="7">
    <location>
        <begin position="237"/>
        <end position="255"/>
    </location>
</feature>
<feature type="transmembrane region" description="Helical" evidence="7">
    <location>
        <begin position="395"/>
        <end position="413"/>
    </location>
</feature>
<evidence type="ECO:0000256" key="6">
    <source>
        <dbReference type="SAM" id="MobiDB-lite"/>
    </source>
</evidence>
<sequence length="493" mass="52234">MGKRRRDRTDTATFSARAAGGGGADTDDDLAPKNNASSKREMLKFAIPALGIYLSNPLLSNIDNAFVGRTVGAMGLAALSPATLCIDQALYLFSFLSRAATGLASRAYYSSTTPSSFVDDDASEEMARERMKEAASPAFSVSFFFGVIMSIFYSSTLAPRMLNALNVDPLLHTSAISYIRWRGIISWATMAQSVLLSLFIVTKDAITPLKIIAAAAVLNVIGDALFCAWPLRMGCGGAAAATALATLISSGWMVAGLARRRMMPRLKIPNLKECGALLEFTGPLLAITLTRMAGFMNMQRRVMTFGFESLAGYQLCMNLLVFFILFGEPLSQLAQTKLPSLIDSNKSDEAAAIFKSIMILSVFSALGVGSVGYLTALLGSGLFTSNVAVQAVAKATAPVLFVAVSQTIVGIAVDGALMASRDFGFMLAIGISSFALQAKVLTYCTSVPAVFATFSLRLATYAFFSVGRILMGYGNLGRVIKGKGGTSKPIMAG</sequence>
<feature type="transmembrane region" description="Helical" evidence="7">
    <location>
        <begin position="211"/>
        <end position="231"/>
    </location>
</feature>
<evidence type="ECO:0000313" key="8">
    <source>
        <dbReference type="EMBL" id="KAL3821750.1"/>
    </source>
</evidence>
<keyword evidence="5 7" id="KW-0472">Membrane</keyword>
<dbReference type="PANTHER" id="PTHR42893">
    <property type="entry name" value="PROTEIN DETOXIFICATION 44, CHLOROPLASTIC-RELATED"/>
    <property type="match status" value="1"/>
</dbReference>
<dbReference type="AlphaFoldDB" id="A0ABD3SB69"/>
<dbReference type="GO" id="GO:0016020">
    <property type="term" value="C:membrane"/>
    <property type="evidence" value="ECO:0007669"/>
    <property type="project" value="UniProtKB-SubCell"/>
</dbReference>
<keyword evidence="3 7" id="KW-0812">Transmembrane</keyword>
<feature type="region of interest" description="Disordered" evidence="6">
    <location>
        <begin position="1"/>
        <end position="33"/>
    </location>
</feature>
<dbReference type="InterPro" id="IPR044644">
    <property type="entry name" value="DinF-like"/>
</dbReference>
<gene>
    <name evidence="8" type="ORF">ACHAXA_008486</name>
</gene>
<comment type="similarity">
    <text evidence="2">Belongs to the multi antimicrobial extrusion (MATE) (TC 2.A.66.1) family.</text>
</comment>
<evidence type="ECO:0008006" key="10">
    <source>
        <dbReference type="Google" id="ProtNLM"/>
    </source>
</evidence>
<evidence type="ECO:0000256" key="5">
    <source>
        <dbReference type="ARBA" id="ARBA00023136"/>
    </source>
</evidence>
<keyword evidence="4 7" id="KW-1133">Transmembrane helix</keyword>
<feature type="transmembrane region" description="Helical" evidence="7">
    <location>
        <begin position="352"/>
        <end position="375"/>
    </location>
</feature>
<dbReference type="PANTHER" id="PTHR42893:SF9">
    <property type="entry name" value="PROTEIN DETOXIFICATION 46, CHLOROPLASTIC"/>
    <property type="match status" value="1"/>
</dbReference>
<evidence type="ECO:0000313" key="9">
    <source>
        <dbReference type="Proteomes" id="UP001530377"/>
    </source>
</evidence>
<feature type="transmembrane region" description="Helical" evidence="7">
    <location>
        <begin position="138"/>
        <end position="158"/>
    </location>
</feature>
<name>A0ABD3SB69_9STRA</name>
<feature type="transmembrane region" description="Helical" evidence="7">
    <location>
        <begin position="310"/>
        <end position="331"/>
    </location>
</feature>
<accession>A0ABD3SB69</accession>
<protein>
    <recommendedName>
        <fullName evidence="10">Protein DETOXIFICATION</fullName>
    </recommendedName>
</protein>